<feature type="compositionally biased region" description="Basic residues" evidence="8">
    <location>
        <begin position="219"/>
        <end position="236"/>
    </location>
</feature>
<dbReference type="PROSITE" id="PS00028">
    <property type="entry name" value="ZINC_FINGER_C2H2_1"/>
    <property type="match status" value="1"/>
</dbReference>
<gene>
    <name evidence="10" type="ORF">DCS_06883</name>
</gene>
<dbReference type="SUPFAM" id="SSF57667">
    <property type="entry name" value="beta-beta-alpha zinc fingers"/>
    <property type="match status" value="1"/>
</dbReference>
<evidence type="ECO:0000256" key="3">
    <source>
        <dbReference type="ARBA" id="ARBA00022737"/>
    </source>
</evidence>
<dbReference type="AlphaFoldDB" id="A0A151GCT3"/>
<evidence type="ECO:0000256" key="5">
    <source>
        <dbReference type="ARBA" id="ARBA00022833"/>
    </source>
</evidence>
<dbReference type="GeneID" id="63719526"/>
<dbReference type="PROSITE" id="PS50157">
    <property type="entry name" value="ZINC_FINGER_C2H2_2"/>
    <property type="match status" value="1"/>
</dbReference>
<evidence type="ECO:0000313" key="11">
    <source>
        <dbReference type="Proteomes" id="UP000076580"/>
    </source>
</evidence>
<dbReference type="PANTHER" id="PTHR40626">
    <property type="entry name" value="MIP31509P"/>
    <property type="match status" value="1"/>
</dbReference>
<dbReference type="GO" id="GO:0000981">
    <property type="term" value="F:DNA-binding transcription factor activity, RNA polymerase II-specific"/>
    <property type="evidence" value="ECO:0007669"/>
    <property type="project" value="InterPro"/>
</dbReference>
<dbReference type="Pfam" id="PF04082">
    <property type="entry name" value="Fungal_trans"/>
    <property type="match status" value="1"/>
</dbReference>
<dbReference type="GO" id="GO:0006351">
    <property type="term" value="P:DNA-templated transcription"/>
    <property type="evidence" value="ECO:0007669"/>
    <property type="project" value="InterPro"/>
</dbReference>
<dbReference type="InParanoid" id="A0A151GCT3"/>
<dbReference type="InterPro" id="IPR036236">
    <property type="entry name" value="Znf_C2H2_sf"/>
</dbReference>
<feature type="compositionally biased region" description="Low complexity" evidence="8">
    <location>
        <begin position="201"/>
        <end position="218"/>
    </location>
</feature>
<evidence type="ECO:0000313" key="10">
    <source>
        <dbReference type="EMBL" id="KYK54922.1"/>
    </source>
</evidence>
<dbReference type="GO" id="GO:0000978">
    <property type="term" value="F:RNA polymerase II cis-regulatory region sequence-specific DNA binding"/>
    <property type="evidence" value="ECO:0007669"/>
    <property type="project" value="InterPro"/>
</dbReference>
<dbReference type="GO" id="GO:0005634">
    <property type="term" value="C:nucleus"/>
    <property type="evidence" value="ECO:0007669"/>
    <property type="project" value="UniProtKB-SubCell"/>
</dbReference>
<dbReference type="PANTHER" id="PTHR40626:SF10">
    <property type="entry name" value="C2H2-TYPE DOMAIN-CONTAINING PROTEIN"/>
    <property type="match status" value="1"/>
</dbReference>
<name>A0A151GCT3_DRECN</name>
<reference evidence="10 11" key="1">
    <citation type="journal article" date="2016" name="Sci. Rep.">
        <title>Insights into Adaptations to a Near-Obligate Nematode Endoparasitic Lifestyle from the Finished Genome of Drechmeria coniospora.</title>
        <authorList>
            <person name="Zhang L."/>
            <person name="Zhou Z."/>
            <person name="Guo Q."/>
            <person name="Fokkens L."/>
            <person name="Miskei M."/>
            <person name="Pocsi I."/>
            <person name="Zhang W."/>
            <person name="Chen M."/>
            <person name="Wang L."/>
            <person name="Sun Y."/>
            <person name="Donzelli B.G."/>
            <person name="Gibson D.M."/>
            <person name="Nelson D.R."/>
            <person name="Luo J.G."/>
            <person name="Rep M."/>
            <person name="Liu H."/>
            <person name="Yang S."/>
            <person name="Wang J."/>
            <person name="Krasnoff S.B."/>
            <person name="Xu Y."/>
            <person name="Molnar I."/>
            <person name="Lin M."/>
        </authorList>
    </citation>
    <scope>NUCLEOTIDE SEQUENCE [LARGE SCALE GENOMIC DNA]</scope>
    <source>
        <strain evidence="10 11">ARSEF 6962</strain>
    </source>
</reference>
<evidence type="ECO:0000256" key="7">
    <source>
        <dbReference type="PROSITE-ProRule" id="PRU00042"/>
    </source>
</evidence>
<dbReference type="Gene3D" id="3.30.160.60">
    <property type="entry name" value="Classic Zinc Finger"/>
    <property type="match status" value="2"/>
</dbReference>
<evidence type="ECO:0000256" key="1">
    <source>
        <dbReference type="ARBA" id="ARBA00004123"/>
    </source>
</evidence>
<comment type="caution">
    <text evidence="10">The sequence shown here is derived from an EMBL/GenBank/DDBJ whole genome shotgun (WGS) entry which is preliminary data.</text>
</comment>
<keyword evidence="6" id="KW-0539">Nucleus</keyword>
<feature type="domain" description="C2H2-type" evidence="9">
    <location>
        <begin position="89"/>
        <end position="116"/>
    </location>
</feature>
<dbReference type="InterPro" id="IPR007219">
    <property type="entry name" value="XnlR_reg_dom"/>
</dbReference>
<comment type="subcellular location">
    <subcellularLocation>
        <location evidence="1">Nucleus</location>
    </subcellularLocation>
</comment>
<dbReference type="InterPro" id="IPR013087">
    <property type="entry name" value="Znf_C2H2_type"/>
</dbReference>
<evidence type="ECO:0000256" key="4">
    <source>
        <dbReference type="ARBA" id="ARBA00022771"/>
    </source>
</evidence>
<protein>
    <recommendedName>
        <fullName evidence="9">C2H2-type domain-containing protein</fullName>
    </recommendedName>
</protein>
<feature type="region of interest" description="Disordered" evidence="8">
    <location>
        <begin position="539"/>
        <end position="560"/>
    </location>
</feature>
<dbReference type="Proteomes" id="UP000076580">
    <property type="component" value="Chromosome 03"/>
</dbReference>
<evidence type="ECO:0000256" key="8">
    <source>
        <dbReference type="SAM" id="MobiDB-lite"/>
    </source>
</evidence>
<keyword evidence="4 7" id="KW-0863">Zinc-finger</keyword>
<keyword evidence="11" id="KW-1185">Reference proteome</keyword>
<accession>A0A151GCT3</accession>
<dbReference type="STRING" id="98403.A0A151GCT3"/>
<keyword evidence="3" id="KW-0677">Repeat</keyword>
<feature type="compositionally biased region" description="Polar residues" evidence="8">
    <location>
        <begin position="539"/>
        <end position="549"/>
    </location>
</feature>
<proteinExistence type="predicted"/>
<feature type="compositionally biased region" description="Basic and acidic residues" evidence="8">
    <location>
        <begin position="166"/>
        <end position="175"/>
    </location>
</feature>
<dbReference type="GO" id="GO:0008270">
    <property type="term" value="F:zinc ion binding"/>
    <property type="evidence" value="ECO:0007669"/>
    <property type="project" value="UniProtKB-KW"/>
</dbReference>
<sequence length="1004" mass="111720">MHEGDTSQVGSLISATLELAPDALAADSSDIVRVREGAARPLIALSSARHMLPLDMGHSLDDSPPHASGATLVMAQQHAQGRDQKPKTLPCKYCNKRFRRVEHVQRHERTHTKEKPFGCGWDRCGKTFGRRTASSTITAIDTTTPPFPLSLPNLDLLVRHEKLVHLTEGSKESSRPRKPSSAASHKPSLPSNQGEPETGGAQHAAARPRQALAQQQQHQHQHLHQHQHHQNQHRHQQPQQHPQHYHHGPVHAHVEPDAGQQDPRGTPRSVACNLDVLSNAALATEDQMAPMMNDMSQHHAREDQQQLLSSAFAPPQPPQPPQPMYDDYNFFLDDFTATPHLLPPHFEPDQQVAIWSRSPAHVHQRTGSRPSSQFPSRFASLGPDMREPGDAAVRLHDECARVPSLRISAVDHNAIKSRIDEYSSVLPRDFVFPSRHTLTRFLDGYITGFHEHLPFLHIPTLIPAELAPELILAILAVGAQYRFESKRGYALWYAAKAVTAEQIRRRHSSELHALLPTASSYSPHSTRPSPSIGYRHSFASAQSERPTTQDTHREPYSPNTPQARLETIQAVLLLFAVGLWGAKTILQDALSLQSTLAILIREEGLSVETRQAVMTDWEAWVRLEGANRTKLIAYCFFNLCSIAYDVPPSLLTSELNLCLPVRSRLWRAESAWQWHELRQSMLPMDEVTVHEAFSRLFSRPNQGLPPNVASLGHYVLMHAIVQHVYLLKQTSFSAGSPFDMQRALKAEDVDEVTQALRVWQTSFEQQHHLKAAESGQFMSADSLTGGALTLNATALLRLAYIRLYTDIPANRCLETRDSMVIASALHATPLLLRSGRLHRAVFQAVHALSMLVKAGVNYVARAKSTEWSIQHSLCNLECALLLAKWLLTLAAMTPSDPPATAEERSLLEMVRRMLDETEFAVPVDPSLAGPSSTTPQMDMATGDCAKLRQLASAVVRLWAETFKGTHVFDLVRVMGASLDGYADLVDKRLDRRSIGRMAPEAGMG</sequence>
<dbReference type="GO" id="GO:0000785">
    <property type="term" value="C:chromatin"/>
    <property type="evidence" value="ECO:0007669"/>
    <property type="project" value="TreeGrafter"/>
</dbReference>
<organism evidence="10 11">
    <name type="scientific">Drechmeria coniospora</name>
    <name type="common">Nematophagous fungus</name>
    <name type="synonym">Meria coniospora</name>
    <dbReference type="NCBI Taxonomy" id="98403"/>
    <lineage>
        <taxon>Eukaryota</taxon>
        <taxon>Fungi</taxon>
        <taxon>Dikarya</taxon>
        <taxon>Ascomycota</taxon>
        <taxon>Pezizomycotina</taxon>
        <taxon>Sordariomycetes</taxon>
        <taxon>Hypocreomycetidae</taxon>
        <taxon>Hypocreales</taxon>
        <taxon>Ophiocordycipitaceae</taxon>
        <taxon>Drechmeria</taxon>
    </lineage>
</organism>
<keyword evidence="2" id="KW-0479">Metal-binding</keyword>
<evidence type="ECO:0000256" key="2">
    <source>
        <dbReference type="ARBA" id="ARBA00022723"/>
    </source>
</evidence>
<dbReference type="InterPro" id="IPR051059">
    <property type="entry name" value="VerF-like"/>
</dbReference>
<evidence type="ECO:0000259" key="9">
    <source>
        <dbReference type="PROSITE" id="PS50157"/>
    </source>
</evidence>
<feature type="region of interest" description="Disordered" evidence="8">
    <location>
        <begin position="166"/>
        <end position="270"/>
    </location>
</feature>
<dbReference type="EMBL" id="LAYC01000003">
    <property type="protein sequence ID" value="KYK54922.1"/>
    <property type="molecule type" value="Genomic_DNA"/>
</dbReference>
<evidence type="ECO:0000256" key="6">
    <source>
        <dbReference type="ARBA" id="ARBA00023242"/>
    </source>
</evidence>
<keyword evidence="5" id="KW-0862">Zinc</keyword>
<dbReference type="RefSeq" id="XP_040654274.1">
    <property type="nucleotide sequence ID" value="XM_040804170.1"/>
</dbReference>